<dbReference type="GO" id="GO:0008757">
    <property type="term" value="F:S-adenosylmethionine-dependent methyltransferase activity"/>
    <property type="evidence" value="ECO:0007669"/>
    <property type="project" value="InterPro"/>
</dbReference>
<dbReference type="CDD" id="cd02440">
    <property type="entry name" value="AdoMet_MTases"/>
    <property type="match status" value="1"/>
</dbReference>
<evidence type="ECO:0000313" key="3">
    <source>
        <dbReference type="EMBL" id="OGG20799.1"/>
    </source>
</evidence>
<evidence type="ECO:0000256" key="1">
    <source>
        <dbReference type="SAM" id="Phobius"/>
    </source>
</evidence>
<accession>A0A1F6A7T9</accession>
<name>A0A1F6A7T9_9BACT</name>
<feature type="domain" description="Methyltransferase type 11" evidence="2">
    <location>
        <begin position="57"/>
        <end position="150"/>
    </location>
</feature>
<keyword evidence="1" id="KW-0812">Transmembrane</keyword>
<dbReference type="PANTHER" id="PTHR43591:SF24">
    <property type="entry name" value="2-METHOXY-6-POLYPRENYL-1,4-BENZOQUINOL METHYLASE, MITOCHONDRIAL"/>
    <property type="match status" value="1"/>
</dbReference>
<dbReference type="STRING" id="1798384.A3D03_03915"/>
<sequence>MNKLTKRQLSEQKFHDKWALSVKKEDIFYNEAFEAPSALENQFILSKIGYIKNKSILDLGCGIGDASIYFAKKGAFVTSVDISPKMIALVKRHTDKMKLKKNIKSQVMVSEHLTFPSSSFDFVYGNGILHHVDFLKTASEIKKVLKKGGEGYFIEPLSYNPIIELYRKIARKVRTDDEKPLSLHDIEKFGSNFNTFYHSEFHLFTLLIYVWFFLVLRLNPNKVRYWKKFLADGHKYKTAVNFLAACDKLLLRFIPFINRFCWTTVIRIQN</sequence>
<keyword evidence="1" id="KW-0472">Membrane</keyword>
<dbReference type="PANTHER" id="PTHR43591">
    <property type="entry name" value="METHYLTRANSFERASE"/>
    <property type="match status" value="1"/>
</dbReference>
<dbReference type="InterPro" id="IPR029063">
    <property type="entry name" value="SAM-dependent_MTases_sf"/>
</dbReference>
<dbReference type="Proteomes" id="UP000177092">
    <property type="component" value="Unassembled WGS sequence"/>
</dbReference>
<dbReference type="EMBL" id="MFJN01000034">
    <property type="protein sequence ID" value="OGG20799.1"/>
    <property type="molecule type" value="Genomic_DNA"/>
</dbReference>
<dbReference type="InterPro" id="IPR013216">
    <property type="entry name" value="Methyltransf_11"/>
</dbReference>
<protein>
    <recommendedName>
        <fullName evidence="2">Methyltransferase type 11 domain-containing protein</fullName>
    </recommendedName>
</protein>
<dbReference type="Pfam" id="PF08241">
    <property type="entry name" value="Methyltransf_11"/>
    <property type="match status" value="1"/>
</dbReference>
<evidence type="ECO:0000259" key="2">
    <source>
        <dbReference type="Pfam" id="PF08241"/>
    </source>
</evidence>
<dbReference type="SUPFAM" id="SSF53335">
    <property type="entry name" value="S-adenosyl-L-methionine-dependent methyltransferases"/>
    <property type="match status" value="1"/>
</dbReference>
<reference evidence="3 4" key="1">
    <citation type="journal article" date="2016" name="Nat. Commun.">
        <title>Thousands of microbial genomes shed light on interconnected biogeochemical processes in an aquifer system.</title>
        <authorList>
            <person name="Anantharaman K."/>
            <person name="Brown C.T."/>
            <person name="Hug L.A."/>
            <person name="Sharon I."/>
            <person name="Castelle C.J."/>
            <person name="Probst A.J."/>
            <person name="Thomas B.C."/>
            <person name="Singh A."/>
            <person name="Wilkins M.J."/>
            <person name="Karaoz U."/>
            <person name="Brodie E.L."/>
            <person name="Williams K.H."/>
            <person name="Hubbard S.S."/>
            <person name="Banfield J.F."/>
        </authorList>
    </citation>
    <scope>NUCLEOTIDE SEQUENCE [LARGE SCALE GENOMIC DNA]</scope>
</reference>
<proteinExistence type="predicted"/>
<feature type="transmembrane region" description="Helical" evidence="1">
    <location>
        <begin position="201"/>
        <end position="218"/>
    </location>
</feature>
<dbReference type="Gene3D" id="3.40.50.150">
    <property type="entry name" value="Vaccinia Virus protein VP39"/>
    <property type="match status" value="1"/>
</dbReference>
<comment type="caution">
    <text evidence="3">The sequence shown here is derived from an EMBL/GenBank/DDBJ whole genome shotgun (WGS) entry which is preliminary data.</text>
</comment>
<keyword evidence="1" id="KW-1133">Transmembrane helix</keyword>
<organism evidence="3 4">
    <name type="scientific">Candidatus Gottesmanbacteria bacterium RIFCSPHIGHO2_02_FULL_40_13</name>
    <dbReference type="NCBI Taxonomy" id="1798384"/>
    <lineage>
        <taxon>Bacteria</taxon>
        <taxon>Candidatus Gottesmaniibacteriota</taxon>
    </lineage>
</organism>
<dbReference type="AlphaFoldDB" id="A0A1F6A7T9"/>
<gene>
    <name evidence="3" type="ORF">A3D03_03915</name>
</gene>
<evidence type="ECO:0000313" key="4">
    <source>
        <dbReference type="Proteomes" id="UP000177092"/>
    </source>
</evidence>